<evidence type="ECO:0000313" key="2">
    <source>
        <dbReference type="EMBL" id="USE83512.1"/>
    </source>
</evidence>
<evidence type="ECO:0000313" key="3">
    <source>
        <dbReference type="Proteomes" id="UP001056716"/>
    </source>
</evidence>
<dbReference type="EMBL" id="CP098732">
    <property type="protein sequence ID" value="USE83512.1"/>
    <property type="molecule type" value="Genomic_DNA"/>
</dbReference>
<protein>
    <submittedName>
        <fullName evidence="2">TPM domain-containing protein</fullName>
    </submittedName>
</protein>
<proteinExistence type="predicted"/>
<feature type="domain" description="TPM" evidence="1">
    <location>
        <begin position="41"/>
        <end position="161"/>
    </location>
</feature>
<dbReference type="PANTHER" id="PTHR30373:SF8">
    <property type="entry name" value="BLL7265 PROTEIN"/>
    <property type="match status" value="1"/>
</dbReference>
<dbReference type="AlphaFoldDB" id="A0AAE9S088"/>
<gene>
    <name evidence="2" type="ORF">M5E07_01270</name>
</gene>
<dbReference type="Pfam" id="PF04536">
    <property type="entry name" value="TPM_phosphatase"/>
    <property type="match status" value="1"/>
</dbReference>
<dbReference type="Gene3D" id="3.10.310.50">
    <property type="match status" value="1"/>
</dbReference>
<organism evidence="2 3">
    <name type="scientific">Acinetobacter tibetensis</name>
    <dbReference type="NCBI Taxonomy" id="2943497"/>
    <lineage>
        <taxon>Bacteria</taxon>
        <taxon>Pseudomonadati</taxon>
        <taxon>Pseudomonadota</taxon>
        <taxon>Gammaproteobacteria</taxon>
        <taxon>Moraxellales</taxon>
        <taxon>Moraxellaceae</taxon>
        <taxon>Acinetobacter</taxon>
    </lineage>
</organism>
<dbReference type="KEGG" id="atz:M5E07_01270"/>
<accession>A0AAE9S088</accession>
<name>A0AAE9S088_9GAMM</name>
<dbReference type="Proteomes" id="UP001056716">
    <property type="component" value="Chromosome"/>
</dbReference>
<sequence length="186" mass="21676">MVTKTDSTQIVTTPNVQEYVQPSFKRWLKHCFYFSNTRRYFKSVDLQQIAAAVQDAEQGHVGEIQVVIEGHLPCLQAYRQNTRKRAEQLFAELGVWDTEHNSGVLFYLNLCERKVELVFDRGLQQMTEQEVWNSICQNLVQQFGQHQYNEAVIHAISSIGKLLQKFYAEKEIEQINELPNEPIILD</sequence>
<keyword evidence="3" id="KW-1185">Reference proteome</keyword>
<dbReference type="PANTHER" id="PTHR30373">
    <property type="entry name" value="UPF0603 PROTEIN YGCG"/>
    <property type="match status" value="1"/>
</dbReference>
<reference evidence="2" key="1">
    <citation type="submission" date="2022-06" db="EMBL/GenBank/DDBJ databases">
        <title>Isolation, identification and characterization of iprodione-degrading strains in Lhasa, Tibet.</title>
        <authorList>
            <person name="Pan H."/>
        </authorList>
    </citation>
    <scope>NUCLEOTIDE SEQUENCE</scope>
    <source>
        <strain evidence="2">Y-23</strain>
    </source>
</reference>
<dbReference type="InterPro" id="IPR007621">
    <property type="entry name" value="TPM_dom"/>
</dbReference>
<evidence type="ECO:0000259" key="1">
    <source>
        <dbReference type="Pfam" id="PF04536"/>
    </source>
</evidence>
<dbReference type="RefSeq" id="WP_252221243.1">
    <property type="nucleotide sequence ID" value="NZ_CP098732.1"/>
</dbReference>